<evidence type="ECO:0000259" key="1">
    <source>
        <dbReference type="Pfam" id="PF12697"/>
    </source>
</evidence>
<dbReference type="InterPro" id="IPR029058">
    <property type="entry name" value="AB_hydrolase_fold"/>
</dbReference>
<dbReference type="InterPro" id="IPR000073">
    <property type="entry name" value="AB_hydrolase_1"/>
</dbReference>
<comment type="caution">
    <text evidence="2">The sequence shown here is derived from an EMBL/GenBank/DDBJ whole genome shotgun (WGS) entry which is preliminary data.</text>
</comment>
<dbReference type="PANTHER" id="PTHR43689">
    <property type="entry name" value="HYDROLASE"/>
    <property type="match status" value="1"/>
</dbReference>
<dbReference type="Gene3D" id="3.40.50.1820">
    <property type="entry name" value="alpha/beta hydrolase"/>
    <property type="match status" value="1"/>
</dbReference>
<dbReference type="Pfam" id="PF12697">
    <property type="entry name" value="Abhydrolase_6"/>
    <property type="match status" value="1"/>
</dbReference>
<sequence length="277" mass="30924">MYQNFITVNNLQIAYYTRNPEQAETIFFIHGNSSSSRVWRKQVESPLLAAYRLITVDLPSHGNSDQLPPYADFSVLALGQIMAIVINELINDKPYIICGSSLGTNIVVEMIVNNCSPKGIVLAGPCIVGERFGMDKMILPGADVSPIFADNVPKELVNKYAKETSFSTEEKDTEIFLEDYYTVTGNFRSSLYDTVANGSYNDEIEILKNKNCTICIVFGKDEKVVNNHYLDEAPINVWHNTIYRIAGASHLVNIDAPEAFNKITAEFAKDIFTKDVA</sequence>
<evidence type="ECO:0000313" key="2">
    <source>
        <dbReference type="EMBL" id="KAA9037652.1"/>
    </source>
</evidence>
<organism evidence="2 3">
    <name type="scientific">Ginsengibacter hankyongi</name>
    <dbReference type="NCBI Taxonomy" id="2607284"/>
    <lineage>
        <taxon>Bacteria</taxon>
        <taxon>Pseudomonadati</taxon>
        <taxon>Bacteroidota</taxon>
        <taxon>Chitinophagia</taxon>
        <taxon>Chitinophagales</taxon>
        <taxon>Chitinophagaceae</taxon>
        <taxon>Ginsengibacter</taxon>
    </lineage>
</organism>
<dbReference type="EMBL" id="VYQF01000005">
    <property type="protein sequence ID" value="KAA9037652.1"/>
    <property type="molecule type" value="Genomic_DNA"/>
</dbReference>
<name>A0A5J5IDF5_9BACT</name>
<protein>
    <submittedName>
        <fullName evidence="2">Alpha/beta hydrolase</fullName>
    </submittedName>
</protein>
<dbReference type="PANTHER" id="PTHR43689:SF8">
    <property type="entry name" value="ALPHA_BETA-HYDROLASES SUPERFAMILY PROTEIN"/>
    <property type="match status" value="1"/>
</dbReference>
<dbReference type="Proteomes" id="UP000326903">
    <property type="component" value="Unassembled WGS sequence"/>
</dbReference>
<accession>A0A5J5IDF5</accession>
<keyword evidence="2" id="KW-0378">Hydrolase</keyword>
<feature type="domain" description="AB hydrolase-1" evidence="1">
    <location>
        <begin position="26"/>
        <end position="262"/>
    </location>
</feature>
<keyword evidence="3" id="KW-1185">Reference proteome</keyword>
<reference evidence="2 3" key="1">
    <citation type="submission" date="2019-09" db="EMBL/GenBank/DDBJ databases">
        <title>Draft genome sequence of Ginsengibacter sp. BR5-29.</title>
        <authorList>
            <person name="Im W.-T."/>
        </authorList>
    </citation>
    <scope>NUCLEOTIDE SEQUENCE [LARGE SCALE GENOMIC DNA]</scope>
    <source>
        <strain evidence="2 3">BR5-29</strain>
    </source>
</reference>
<dbReference type="GO" id="GO:0016787">
    <property type="term" value="F:hydrolase activity"/>
    <property type="evidence" value="ECO:0007669"/>
    <property type="project" value="UniProtKB-KW"/>
</dbReference>
<gene>
    <name evidence="2" type="ORF">FW778_16290</name>
</gene>
<dbReference type="AlphaFoldDB" id="A0A5J5IDF5"/>
<proteinExistence type="predicted"/>
<dbReference type="SUPFAM" id="SSF53474">
    <property type="entry name" value="alpha/beta-Hydrolases"/>
    <property type="match status" value="1"/>
</dbReference>
<evidence type="ECO:0000313" key="3">
    <source>
        <dbReference type="Proteomes" id="UP000326903"/>
    </source>
</evidence>
<dbReference type="RefSeq" id="WP_150415887.1">
    <property type="nucleotide sequence ID" value="NZ_VYQF01000005.1"/>
</dbReference>